<dbReference type="SUPFAM" id="SSF48264">
    <property type="entry name" value="Cytochrome P450"/>
    <property type="match status" value="1"/>
</dbReference>
<evidence type="ECO:0000256" key="5">
    <source>
        <dbReference type="ARBA" id="ARBA00023004"/>
    </source>
</evidence>
<dbReference type="InterPro" id="IPR017972">
    <property type="entry name" value="Cyt_P450_CS"/>
</dbReference>
<proteinExistence type="inferred from homology"/>
<dbReference type="InterPro" id="IPR050196">
    <property type="entry name" value="Cytochrome_P450_Monoox"/>
</dbReference>
<protein>
    <submittedName>
        <fullName evidence="9">Cytochrome</fullName>
    </submittedName>
</protein>
<evidence type="ECO:0000256" key="4">
    <source>
        <dbReference type="ARBA" id="ARBA00023002"/>
    </source>
</evidence>
<dbReference type="CDD" id="cd11049">
    <property type="entry name" value="CYP170A1-like"/>
    <property type="match status" value="1"/>
</dbReference>
<feature type="binding site" description="axial binding residue" evidence="7">
    <location>
        <position position="393"/>
    </location>
    <ligand>
        <name>heme</name>
        <dbReference type="ChEBI" id="CHEBI:30413"/>
    </ligand>
    <ligandPart>
        <name>Fe</name>
        <dbReference type="ChEBI" id="CHEBI:18248"/>
    </ligandPart>
</feature>
<dbReference type="PRINTS" id="PR00385">
    <property type="entry name" value="P450"/>
</dbReference>
<dbReference type="InterPro" id="IPR001128">
    <property type="entry name" value="Cyt_P450"/>
</dbReference>
<keyword evidence="4 8" id="KW-0560">Oxidoreductase</keyword>
<comment type="cofactor">
    <cofactor evidence="7">
        <name>heme</name>
        <dbReference type="ChEBI" id="CHEBI:30413"/>
    </cofactor>
</comment>
<dbReference type="PRINTS" id="PR00463">
    <property type="entry name" value="EP450I"/>
</dbReference>
<dbReference type="EMBL" id="LLZG01000370">
    <property type="protein sequence ID" value="KUL25358.1"/>
    <property type="molecule type" value="Genomic_DNA"/>
</dbReference>
<gene>
    <name evidence="9" type="ORF">ADL12_35110</name>
</gene>
<keyword evidence="10" id="KW-1185">Reference proteome</keyword>
<dbReference type="GO" id="GO:0005506">
    <property type="term" value="F:iron ion binding"/>
    <property type="evidence" value="ECO:0007669"/>
    <property type="project" value="InterPro"/>
</dbReference>
<organism evidence="9 10">
    <name type="scientific">Streptomyces regalis</name>
    <dbReference type="NCBI Taxonomy" id="68262"/>
    <lineage>
        <taxon>Bacteria</taxon>
        <taxon>Bacillati</taxon>
        <taxon>Actinomycetota</taxon>
        <taxon>Actinomycetes</taxon>
        <taxon>Kitasatosporales</taxon>
        <taxon>Streptomycetaceae</taxon>
        <taxon>Streptomyces</taxon>
    </lineage>
</organism>
<keyword evidence="5 7" id="KW-0408">Iron</keyword>
<reference evidence="10" key="1">
    <citation type="submission" date="2015-10" db="EMBL/GenBank/DDBJ databases">
        <authorList>
            <person name="Ju K.-S."/>
            <person name="Doroghazi J.R."/>
            <person name="Metcalf W.W."/>
        </authorList>
    </citation>
    <scope>NUCLEOTIDE SEQUENCE [LARGE SCALE GENOMIC DNA]</scope>
    <source>
        <strain evidence="10">NRRL 3151</strain>
    </source>
</reference>
<dbReference type="GO" id="GO:0020037">
    <property type="term" value="F:heme binding"/>
    <property type="evidence" value="ECO:0007669"/>
    <property type="project" value="InterPro"/>
</dbReference>
<dbReference type="InterPro" id="IPR002401">
    <property type="entry name" value="Cyt_P450_E_grp-I"/>
</dbReference>
<dbReference type="PANTHER" id="PTHR24291:SF50">
    <property type="entry name" value="BIFUNCTIONAL ALBAFLAVENONE MONOOXYGENASE_TERPENE SYNTHASE"/>
    <property type="match status" value="1"/>
</dbReference>
<evidence type="ECO:0000256" key="1">
    <source>
        <dbReference type="ARBA" id="ARBA00010617"/>
    </source>
</evidence>
<evidence type="ECO:0000256" key="3">
    <source>
        <dbReference type="ARBA" id="ARBA00022723"/>
    </source>
</evidence>
<evidence type="ECO:0000313" key="9">
    <source>
        <dbReference type="EMBL" id="KUL25358.1"/>
    </source>
</evidence>
<dbReference type="PANTHER" id="PTHR24291">
    <property type="entry name" value="CYTOCHROME P450 FAMILY 4"/>
    <property type="match status" value="1"/>
</dbReference>
<dbReference type="PROSITE" id="PS00086">
    <property type="entry name" value="CYTOCHROME_P450"/>
    <property type="match status" value="1"/>
</dbReference>
<keyword evidence="6 8" id="KW-0503">Monooxygenase</keyword>
<evidence type="ECO:0000256" key="8">
    <source>
        <dbReference type="RuleBase" id="RU000461"/>
    </source>
</evidence>
<comment type="caution">
    <text evidence="9">The sequence shown here is derived from an EMBL/GenBank/DDBJ whole genome shotgun (WGS) entry which is preliminary data.</text>
</comment>
<dbReference type="RefSeq" id="WP_062709982.1">
    <property type="nucleotide sequence ID" value="NZ_LLZG01000370.1"/>
</dbReference>
<accession>A0A101JEN1</accession>
<dbReference type="InterPro" id="IPR036396">
    <property type="entry name" value="Cyt_P450_sf"/>
</dbReference>
<name>A0A101JEN1_9ACTN</name>
<dbReference type="GO" id="GO:0004497">
    <property type="term" value="F:monooxygenase activity"/>
    <property type="evidence" value="ECO:0007669"/>
    <property type="project" value="UniProtKB-KW"/>
</dbReference>
<keyword evidence="2 7" id="KW-0349">Heme</keyword>
<sequence>MATHFVTSAAPGALPLVGHALPLMRRPVEFLDSLPAYGDLVEIRIGPTRAYVPCHPELLRQVLMEDRVFDKGGALFDRLRDIVGNGLGSCPHRDHRRQRRLLQPAFHRARLQQYAEVMEQESTALTESWHAGQVVDAFPVLYGFTLRTAVRTLFTAHVDDDAVDGIQRSFDTALGGLFQRMFLPRAWQRLPLPANRRYEQALEHLHGTVDRIIADYRRGDQDHGDLLSKLVSARDEGGGAGLTDEEVHDQVITMLFGGSETVAANLTWTLYLLSKHPEAARQVQEETDAVLGGRPAGWSDLPELPFTNRMITESLRLYPPAWLYTRITASRVELAGRLLEPGTTLVISPPVVHRQAAVHADPTGFTPDRWLPDRTADLPRGSFATFGAGARKCIGDAYALAEATLALATIANRWQVECAPGTDVRPAPLATVMHPRRLLLRLVPRTTKAVRRTAQRSLS</sequence>
<evidence type="ECO:0000313" key="10">
    <source>
        <dbReference type="Proteomes" id="UP000053923"/>
    </source>
</evidence>
<dbReference type="Proteomes" id="UP000053923">
    <property type="component" value="Unassembled WGS sequence"/>
</dbReference>
<dbReference type="AlphaFoldDB" id="A0A101JEN1"/>
<comment type="similarity">
    <text evidence="1 8">Belongs to the cytochrome P450 family.</text>
</comment>
<dbReference type="Pfam" id="PF00067">
    <property type="entry name" value="p450"/>
    <property type="match status" value="1"/>
</dbReference>
<evidence type="ECO:0000256" key="6">
    <source>
        <dbReference type="ARBA" id="ARBA00023033"/>
    </source>
</evidence>
<keyword evidence="3 7" id="KW-0479">Metal-binding</keyword>
<evidence type="ECO:0000256" key="2">
    <source>
        <dbReference type="ARBA" id="ARBA00022617"/>
    </source>
</evidence>
<dbReference type="Gene3D" id="1.10.630.10">
    <property type="entry name" value="Cytochrome P450"/>
    <property type="match status" value="1"/>
</dbReference>
<dbReference type="GO" id="GO:0016705">
    <property type="term" value="F:oxidoreductase activity, acting on paired donors, with incorporation or reduction of molecular oxygen"/>
    <property type="evidence" value="ECO:0007669"/>
    <property type="project" value="InterPro"/>
</dbReference>
<evidence type="ECO:0000256" key="7">
    <source>
        <dbReference type="PIRSR" id="PIRSR602401-1"/>
    </source>
</evidence>
<dbReference type="OrthoDB" id="4746309at2"/>